<protein>
    <submittedName>
        <fullName evidence="3">Uncharacterized protein</fullName>
    </submittedName>
</protein>
<feature type="compositionally biased region" description="Polar residues" evidence="2">
    <location>
        <begin position="1"/>
        <end position="17"/>
    </location>
</feature>
<feature type="region of interest" description="Disordered" evidence="2">
    <location>
        <begin position="272"/>
        <end position="295"/>
    </location>
</feature>
<dbReference type="AlphaFoldDB" id="A0A078ARG0"/>
<keyword evidence="1" id="KW-0175">Coiled coil</keyword>
<dbReference type="EMBL" id="CCKQ01012935">
    <property type="protein sequence ID" value="CDW84566.1"/>
    <property type="molecule type" value="Genomic_DNA"/>
</dbReference>
<feature type="coiled-coil region" evidence="1">
    <location>
        <begin position="303"/>
        <end position="367"/>
    </location>
</feature>
<evidence type="ECO:0000256" key="2">
    <source>
        <dbReference type="SAM" id="MobiDB-lite"/>
    </source>
</evidence>
<proteinExistence type="predicted"/>
<keyword evidence="4" id="KW-1185">Reference proteome</keyword>
<feature type="region of interest" description="Disordered" evidence="2">
    <location>
        <begin position="1"/>
        <end position="32"/>
    </location>
</feature>
<organism evidence="3 4">
    <name type="scientific">Stylonychia lemnae</name>
    <name type="common">Ciliate</name>
    <dbReference type="NCBI Taxonomy" id="5949"/>
    <lineage>
        <taxon>Eukaryota</taxon>
        <taxon>Sar</taxon>
        <taxon>Alveolata</taxon>
        <taxon>Ciliophora</taxon>
        <taxon>Intramacronucleata</taxon>
        <taxon>Spirotrichea</taxon>
        <taxon>Stichotrichia</taxon>
        <taxon>Sporadotrichida</taxon>
        <taxon>Oxytrichidae</taxon>
        <taxon>Stylonychinae</taxon>
        <taxon>Stylonychia</taxon>
    </lineage>
</organism>
<accession>A0A078ARG0</accession>
<gene>
    <name evidence="3" type="primary">Contig6680.g7146</name>
    <name evidence="3" type="ORF">STYLEM_13631</name>
</gene>
<evidence type="ECO:0000313" key="3">
    <source>
        <dbReference type="EMBL" id="CDW84566.1"/>
    </source>
</evidence>
<dbReference type="Proteomes" id="UP000039865">
    <property type="component" value="Unassembled WGS sequence"/>
</dbReference>
<sequence length="499" mass="58433">MNNSDYGQTRAITNQSTQRKKRRNISSCTKNSIDQMKPLSVEDSQFHSAQALKQLKKSLSNILTITNQMKQSNNSNSSKRDITQQLIQRQASNSEMLSREGTKQQLFGNQIGIGKTINEEIQVKPKIQNMPLKKSQSTANINTNAMINNLFKKTNNNVLSMFHPKASQITANKQTIVSDYYDHIPNPLDTQSTFQMVQTPTNQNTNLRKSSIQILEIGNSDEKQNMHSTLSPTSNSKLKSLKKPLNFKDFYASFTLRKYKTNSDLIQQYQQNNQGSNKKQIRNSHSQSTLQQQSLMSKLPHLSQAQQDENDLEKKQVKEIQREIENYQQVAQSYKHLRKAFENENLITFLQKELELEDKRIKMLQRDPDLAKKLYPFNKRMGLVEFMDRNNVAGDSKEAAENSQLHIKINEKYFQKLLDKEDERVQRSQKFLKKNDYRVDFRKMRQAYEGRMWRKDLKDAMDMKKFVNENLNKNMMEQRWTLNLMRKRGKNPKNLMLIN</sequence>
<reference evidence="3 4" key="1">
    <citation type="submission" date="2014-06" db="EMBL/GenBank/DDBJ databases">
        <authorList>
            <person name="Swart Estienne"/>
        </authorList>
    </citation>
    <scope>NUCLEOTIDE SEQUENCE [LARGE SCALE GENOMIC DNA]</scope>
    <source>
        <strain evidence="3 4">130c</strain>
    </source>
</reference>
<feature type="compositionally biased region" description="Low complexity" evidence="2">
    <location>
        <begin position="284"/>
        <end position="295"/>
    </location>
</feature>
<name>A0A078ARG0_STYLE</name>
<dbReference type="InParanoid" id="A0A078ARG0"/>
<evidence type="ECO:0000313" key="4">
    <source>
        <dbReference type="Proteomes" id="UP000039865"/>
    </source>
</evidence>
<evidence type="ECO:0000256" key="1">
    <source>
        <dbReference type="SAM" id="Coils"/>
    </source>
</evidence>